<dbReference type="EMBL" id="JBEDUW010000003">
    <property type="protein sequence ID" value="KAK9939947.1"/>
    <property type="molecule type" value="Genomic_DNA"/>
</dbReference>
<evidence type="ECO:0000256" key="7">
    <source>
        <dbReference type="ARBA" id="ARBA00047984"/>
    </source>
</evidence>
<dbReference type="Gene3D" id="3.40.50.300">
    <property type="entry name" value="P-loop containing nucleotide triphosphate hydrolases"/>
    <property type="match status" value="3"/>
</dbReference>
<evidence type="ECO:0000256" key="3">
    <source>
        <dbReference type="ARBA" id="ARBA00022741"/>
    </source>
</evidence>
<accession>A0AAW1XWN9</accession>
<evidence type="ECO:0000256" key="6">
    <source>
        <dbReference type="ARBA" id="ARBA00022840"/>
    </source>
</evidence>
<dbReference type="GO" id="GO:0000462">
    <property type="term" value="P:maturation of SSU-rRNA from tricistronic rRNA transcript (SSU-rRNA, 5.8S rRNA, LSU-rRNA)"/>
    <property type="evidence" value="ECO:0007669"/>
    <property type="project" value="TreeGrafter"/>
</dbReference>
<dbReference type="GO" id="GO:0005730">
    <property type="term" value="C:nucleolus"/>
    <property type="evidence" value="ECO:0007669"/>
    <property type="project" value="TreeGrafter"/>
</dbReference>
<dbReference type="PANTHER" id="PTHR18934:SF99">
    <property type="entry name" value="ATP-DEPENDENT RNA HELICASE DHX37-RELATED"/>
    <property type="match status" value="1"/>
</dbReference>
<dbReference type="InterPro" id="IPR011545">
    <property type="entry name" value="DEAD/DEAH_box_helicase_dom"/>
</dbReference>
<comment type="similarity">
    <text evidence="1">Belongs to the DEAD box helicase family. DEAH subfamily.</text>
</comment>
<dbReference type="GO" id="GO:0003723">
    <property type="term" value="F:RNA binding"/>
    <property type="evidence" value="ECO:0007669"/>
    <property type="project" value="TreeGrafter"/>
</dbReference>
<dbReference type="InterPro" id="IPR002464">
    <property type="entry name" value="DNA/RNA_helicase_DEAH_CS"/>
</dbReference>
<comment type="catalytic activity">
    <reaction evidence="7">
        <text>ATP + H2O = ADP + phosphate + H(+)</text>
        <dbReference type="Rhea" id="RHEA:13065"/>
        <dbReference type="ChEBI" id="CHEBI:15377"/>
        <dbReference type="ChEBI" id="CHEBI:15378"/>
        <dbReference type="ChEBI" id="CHEBI:30616"/>
        <dbReference type="ChEBI" id="CHEBI:43474"/>
        <dbReference type="ChEBI" id="CHEBI:456216"/>
        <dbReference type="EC" id="3.6.4.13"/>
    </reaction>
</comment>
<feature type="region of interest" description="Disordered" evidence="8">
    <location>
        <begin position="80"/>
        <end position="119"/>
    </location>
</feature>
<evidence type="ECO:0000256" key="4">
    <source>
        <dbReference type="ARBA" id="ARBA00022801"/>
    </source>
</evidence>
<dbReference type="EC" id="3.6.4.13" evidence="2"/>
<evidence type="ECO:0000256" key="5">
    <source>
        <dbReference type="ARBA" id="ARBA00022806"/>
    </source>
</evidence>
<evidence type="ECO:0000256" key="1">
    <source>
        <dbReference type="ARBA" id="ARBA00008792"/>
    </source>
</evidence>
<feature type="region of interest" description="Disordered" evidence="8">
    <location>
        <begin position="161"/>
        <end position="204"/>
    </location>
</feature>
<dbReference type="InterPro" id="IPR001650">
    <property type="entry name" value="Helicase_C-like"/>
</dbReference>
<evidence type="ECO:0000313" key="10">
    <source>
        <dbReference type="EMBL" id="KAK9939947.1"/>
    </source>
</evidence>
<feature type="domain" description="Helicase ATP-binding" evidence="9">
    <location>
        <begin position="259"/>
        <end position="451"/>
    </location>
</feature>
<keyword evidence="6" id="KW-0067">ATP-binding</keyword>
<dbReference type="SUPFAM" id="SSF52540">
    <property type="entry name" value="P-loop containing nucleoside triphosphate hydrolases"/>
    <property type="match status" value="1"/>
</dbReference>
<evidence type="ECO:0000313" key="11">
    <source>
        <dbReference type="Proteomes" id="UP001457282"/>
    </source>
</evidence>
<dbReference type="GO" id="GO:0003724">
    <property type="term" value="F:RNA helicase activity"/>
    <property type="evidence" value="ECO:0007669"/>
    <property type="project" value="UniProtKB-EC"/>
</dbReference>
<dbReference type="Pfam" id="PF00270">
    <property type="entry name" value="DEAD"/>
    <property type="match status" value="1"/>
</dbReference>
<dbReference type="FunFam" id="3.40.50.300:FF:000637">
    <property type="entry name" value="ATP-dependent RNA helicase DHX37/DHR1"/>
    <property type="match status" value="1"/>
</dbReference>
<comment type="caution">
    <text evidence="10">The sequence shown here is derived from an EMBL/GenBank/DDBJ whole genome shotgun (WGS) entry which is preliminary data.</text>
</comment>
<name>A0AAW1XWN9_RUBAR</name>
<keyword evidence="11" id="KW-1185">Reference proteome</keyword>
<proteinExistence type="inferred from homology"/>
<dbReference type="InterPro" id="IPR014001">
    <property type="entry name" value="Helicase_ATP-bd"/>
</dbReference>
<keyword evidence="3" id="KW-0547">Nucleotide-binding</keyword>
<dbReference type="AlphaFoldDB" id="A0AAW1XWN9"/>
<dbReference type="GO" id="GO:0005524">
    <property type="term" value="F:ATP binding"/>
    <property type="evidence" value="ECO:0007669"/>
    <property type="project" value="UniProtKB-KW"/>
</dbReference>
<feature type="compositionally biased region" description="Basic and acidic residues" evidence="8">
    <location>
        <begin position="172"/>
        <end position="204"/>
    </location>
</feature>
<dbReference type="Proteomes" id="UP001457282">
    <property type="component" value="Unassembled WGS sequence"/>
</dbReference>
<dbReference type="InterPro" id="IPR027417">
    <property type="entry name" value="P-loop_NTPase"/>
</dbReference>
<dbReference type="PROSITE" id="PS51192">
    <property type="entry name" value="HELICASE_ATP_BIND_1"/>
    <property type="match status" value="1"/>
</dbReference>
<protein>
    <recommendedName>
        <fullName evidence="2">RNA helicase</fullName>
        <ecNumber evidence="2">3.6.4.13</ecNumber>
    </recommendedName>
</protein>
<dbReference type="GO" id="GO:0016787">
    <property type="term" value="F:hydrolase activity"/>
    <property type="evidence" value="ECO:0007669"/>
    <property type="project" value="UniProtKB-KW"/>
</dbReference>
<evidence type="ECO:0000259" key="9">
    <source>
        <dbReference type="PROSITE" id="PS51192"/>
    </source>
</evidence>
<organism evidence="10 11">
    <name type="scientific">Rubus argutus</name>
    <name type="common">Southern blackberry</name>
    <dbReference type="NCBI Taxonomy" id="59490"/>
    <lineage>
        <taxon>Eukaryota</taxon>
        <taxon>Viridiplantae</taxon>
        <taxon>Streptophyta</taxon>
        <taxon>Embryophyta</taxon>
        <taxon>Tracheophyta</taxon>
        <taxon>Spermatophyta</taxon>
        <taxon>Magnoliopsida</taxon>
        <taxon>eudicotyledons</taxon>
        <taxon>Gunneridae</taxon>
        <taxon>Pentapetalae</taxon>
        <taxon>rosids</taxon>
        <taxon>fabids</taxon>
        <taxon>Rosales</taxon>
        <taxon>Rosaceae</taxon>
        <taxon>Rosoideae</taxon>
        <taxon>Rosoideae incertae sedis</taxon>
        <taxon>Rubus</taxon>
    </lineage>
</organism>
<sequence>MLTDSRRNKRKRTNEGCQELHSRATLKMSTSHKRKLNKLKEEKENQLQFSKSAKALEKCKIPESARALLQSSRNIGQDEFKKVKRSKALIHSRATTHTDQLHKTKDEDRVSSESEPESEINQLMPDLDKNLQMQSLIVQKNTSTCLDSSMMLLCGTRFGMNGGSAPASPSKNDIRKKSLREDRDVLPTSSLDHDSESTNSMDKVEDSMKSRSIWANGLSNLPAPSFLKDPKSRRHVSRPPEVVNARSDIPIIMMEQEIMEAINENSTVIIRGETGCGKTTQVPQFLYEVGIGSSGCPLGSGIVGVSQPRRIAVNATANRVAYELGVHVGEEVGYQVRYDKKIGKSCSIKFMTDGILLREIQGDILLKTYSVIILDEVHERSLRTDLLIGMLSRVISLRQKVYEDQQLYLQLGNSIDNEHRVFPLKIVLMSATMPVEDFISYRDLFPDPPKDINVLSRQFKVDIQFSRTTEADYINEAYKKVLEIHKNMPQGGILVFVTGYLDVEVLCQKLQRASRELSMKKKTGSCVTEGSELNSVGAINMKEHSEAFDCHSHSANHENDVFSYTNEDECQVDGDEFGSSYDTETESELEIIGDDGDSLCQDTPEIDGEVVQGLGENVSSALLKASFDALAGKSSSIPTSACKEPISCTLDSCSNQSNHTRSWGEKDGVEDDSFPGSLRVLPLYSKLPAAAQRRIFEKVKVGERLVVVATNVAETSITIPGIKYVVDTGKVKSKEYNFSKWQ</sequence>
<evidence type="ECO:0000256" key="8">
    <source>
        <dbReference type="SAM" id="MobiDB-lite"/>
    </source>
</evidence>
<feature type="region of interest" description="Disordered" evidence="8">
    <location>
        <begin position="1"/>
        <end position="23"/>
    </location>
</feature>
<dbReference type="SMART" id="SM00487">
    <property type="entry name" value="DEXDc"/>
    <property type="match status" value="1"/>
</dbReference>
<gene>
    <name evidence="10" type="ORF">M0R45_016626</name>
</gene>
<evidence type="ECO:0000256" key="2">
    <source>
        <dbReference type="ARBA" id="ARBA00012552"/>
    </source>
</evidence>
<dbReference type="PROSITE" id="PS00690">
    <property type="entry name" value="DEAH_ATP_HELICASE"/>
    <property type="match status" value="1"/>
</dbReference>
<keyword evidence="4" id="KW-0378">Hydrolase</keyword>
<dbReference type="PANTHER" id="PTHR18934">
    <property type="entry name" value="ATP-DEPENDENT RNA HELICASE"/>
    <property type="match status" value="1"/>
</dbReference>
<keyword evidence="5" id="KW-0347">Helicase</keyword>
<reference evidence="10 11" key="1">
    <citation type="journal article" date="2023" name="G3 (Bethesda)">
        <title>A chromosome-length genome assembly and annotation of blackberry (Rubus argutus, cv. 'Hillquist').</title>
        <authorList>
            <person name="Bruna T."/>
            <person name="Aryal R."/>
            <person name="Dudchenko O."/>
            <person name="Sargent D.J."/>
            <person name="Mead D."/>
            <person name="Buti M."/>
            <person name="Cavallini A."/>
            <person name="Hytonen T."/>
            <person name="Andres J."/>
            <person name="Pham M."/>
            <person name="Weisz D."/>
            <person name="Mascagni F."/>
            <person name="Usai G."/>
            <person name="Natali L."/>
            <person name="Bassil N."/>
            <person name="Fernandez G.E."/>
            <person name="Lomsadze A."/>
            <person name="Armour M."/>
            <person name="Olukolu B."/>
            <person name="Poorten T."/>
            <person name="Britton C."/>
            <person name="Davik J."/>
            <person name="Ashrafi H."/>
            <person name="Aiden E.L."/>
            <person name="Borodovsky M."/>
            <person name="Worthington M."/>
        </authorList>
    </citation>
    <scope>NUCLEOTIDE SEQUENCE [LARGE SCALE GENOMIC DNA]</scope>
    <source>
        <strain evidence="10">PI 553951</strain>
    </source>
</reference>
<feature type="compositionally biased region" description="Basic and acidic residues" evidence="8">
    <location>
        <begin position="99"/>
        <end position="112"/>
    </location>
</feature>
<dbReference type="Pfam" id="PF00271">
    <property type="entry name" value="Helicase_C"/>
    <property type="match status" value="1"/>
</dbReference>